<keyword evidence="4" id="KW-1185">Reference proteome</keyword>
<protein>
    <submittedName>
        <fullName evidence="3">Two-component system activity regulator YycH</fullName>
    </submittedName>
</protein>
<dbReference type="Gene3D" id="3.30.310.160">
    <property type="entry name" value="YycH protein, domain 2"/>
    <property type="match status" value="1"/>
</dbReference>
<evidence type="ECO:0000259" key="2">
    <source>
        <dbReference type="Pfam" id="PF07435"/>
    </source>
</evidence>
<dbReference type="AlphaFoldDB" id="A0A9X3L9A1"/>
<dbReference type="Proteomes" id="UP001152172">
    <property type="component" value="Unassembled WGS sequence"/>
</dbReference>
<reference evidence="3" key="1">
    <citation type="submission" date="2022-05" db="EMBL/GenBank/DDBJ databases">
        <authorList>
            <person name="Colautti A."/>
            <person name="Iacumin L."/>
        </authorList>
    </citation>
    <scope>NUCLEOTIDE SEQUENCE</scope>
    <source>
        <strain evidence="3">DSM 30747</strain>
    </source>
</reference>
<feature type="transmembrane region" description="Helical" evidence="1">
    <location>
        <begin position="12"/>
        <end position="31"/>
    </location>
</feature>
<keyword evidence="1" id="KW-0472">Membrane</keyword>
<comment type="caution">
    <text evidence="3">The sequence shown here is derived from an EMBL/GenBank/DDBJ whole genome shotgun (WGS) entry which is preliminary data.</text>
</comment>
<dbReference type="Pfam" id="PF07435">
    <property type="entry name" value="YycH"/>
    <property type="match status" value="1"/>
</dbReference>
<dbReference type="EMBL" id="JAMKBI010000006">
    <property type="protein sequence ID" value="MCZ8533737.1"/>
    <property type="molecule type" value="Genomic_DNA"/>
</dbReference>
<evidence type="ECO:0000313" key="3">
    <source>
        <dbReference type="EMBL" id="MCZ8533737.1"/>
    </source>
</evidence>
<gene>
    <name evidence="3" type="primary">yycH</name>
    <name evidence="3" type="ORF">M9R61_10465</name>
</gene>
<organism evidence="3 4">
    <name type="scientific">Psychrobacillus psychrodurans</name>
    <dbReference type="NCBI Taxonomy" id="126157"/>
    <lineage>
        <taxon>Bacteria</taxon>
        <taxon>Bacillati</taxon>
        <taxon>Bacillota</taxon>
        <taxon>Bacilli</taxon>
        <taxon>Bacillales</taxon>
        <taxon>Bacillaceae</taxon>
        <taxon>Psychrobacillus</taxon>
    </lineage>
</organism>
<dbReference type="InterPro" id="IPR042274">
    <property type="entry name" value="YycH/YycI_2"/>
</dbReference>
<keyword evidence="1" id="KW-1133">Transmembrane helix</keyword>
<evidence type="ECO:0000256" key="1">
    <source>
        <dbReference type="SAM" id="Phobius"/>
    </source>
</evidence>
<proteinExistence type="predicted"/>
<dbReference type="CDD" id="cd15787">
    <property type="entry name" value="YycH_N"/>
    <property type="match status" value="1"/>
</dbReference>
<sequence length="441" mass="50513">MGLKYIEQVKSVVLVLLILLSFSLTFAIWTYSPVIQSNEGTTVDIAIAEKKEMEDIIKPYRMIVSQKDGLKGTFNGQPIESVFINMKKWEIQKVELSSNKLSTDQINEFIKTPNRASFFFAADVPVEVLGTSLNFTEQVFPDAHFNRLIIDWNVETSDSLNIYFISTSQQKMYTATAKKVNKAGFTNRILKHTETMQVYNEIITDDKLSVYVSSTPENILSYTYSVKDINTDKFKDALFNNPNLVRSNPVSMNEQQFTDDSALMKVNFSTRSLNYVHPASENENPAKSVDLIQNSLNFVNEHNGWTDDYRYSRMNTENRQINYQLYFAGLPVFGREIYEISLKWGTDRVHQYMRPLYTLTAAVPLKTREVQLASGQSIYDFLSTATDTDTSTIDDVVIGYYLSRDETESQFNLEPSWYYVESGSWIRISPELLGGAKYGLE</sequence>
<accession>A0A9X3L9A1</accession>
<name>A0A9X3L9A1_9BACI</name>
<keyword evidence="1" id="KW-0812">Transmembrane</keyword>
<dbReference type="Gene3D" id="3.10.450.310">
    <property type="match status" value="1"/>
</dbReference>
<feature type="domain" description="Regulatory protein YycH" evidence="2">
    <location>
        <begin position="7"/>
        <end position="439"/>
    </location>
</feature>
<dbReference type="InterPro" id="IPR009996">
    <property type="entry name" value="YycH"/>
</dbReference>
<evidence type="ECO:0000313" key="4">
    <source>
        <dbReference type="Proteomes" id="UP001152172"/>
    </source>
</evidence>
<dbReference type="RefSeq" id="WP_090567374.1">
    <property type="nucleotide sequence ID" value="NZ_JAMKBI010000006.1"/>
</dbReference>